<dbReference type="PANTHER" id="PTHR12281">
    <property type="entry name" value="RP42 RELATED"/>
    <property type="match status" value="1"/>
</dbReference>
<name>A0A183EMX9_9BILA</name>
<dbReference type="GO" id="GO:0032182">
    <property type="term" value="F:ubiquitin-like protein binding"/>
    <property type="evidence" value="ECO:0007669"/>
    <property type="project" value="TreeGrafter"/>
</dbReference>
<dbReference type="GO" id="GO:0045116">
    <property type="term" value="P:protein neddylation"/>
    <property type="evidence" value="ECO:0007669"/>
    <property type="project" value="TreeGrafter"/>
</dbReference>
<dbReference type="PANTHER" id="PTHR12281:SF31">
    <property type="entry name" value="DCN1-LIKE PROTEIN 3"/>
    <property type="match status" value="1"/>
</dbReference>
<gene>
    <name evidence="3" type="ORF">GPUH_LOCUS22318</name>
</gene>
<proteinExistence type="predicted"/>
<dbReference type="GO" id="GO:0000151">
    <property type="term" value="C:ubiquitin ligase complex"/>
    <property type="evidence" value="ECO:0007669"/>
    <property type="project" value="TreeGrafter"/>
</dbReference>
<dbReference type="PROSITE" id="PS51257">
    <property type="entry name" value="PROKAR_LIPOPROTEIN"/>
    <property type="match status" value="1"/>
</dbReference>
<evidence type="ECO:0000259" key="2">
    <source>
        <dbReference type="PROSITE" id="PS51229"/>
    </source>
</evidence>
<dbReference type="EMBL" id="UYRT01094782">
    <property type="protein sequence ID" value="VDN39823.1"/>
    <property type="molecule type" value="Genomic_DNA"/>
</dbReference>
<keyword evidence="4" id="KW-1185">Reference proteome</keyword>
<feature type="domain" description="DCUN1" evidence="2">
    <location>
        <begin position="1"/>
        <end position="86"/>
    </location>
</feature>
<dbReference type="GO" id="GO:0031624">
    <property type="term" value="F:ubiquitin conjugating enzyme binding"/>
    <property type="evidence" value="ECO:0007669"/>
    <property type="project" value="TreeGrafter"/>
</dbReference>
<organism evidence="5">
    <name type="scientific">Gongylonema pulchrum</name>
    <dbReference type="NCBI Taxonomy" id="637853"/>
    <lineage>
        <taxon>Eukaryota</taxon>
        <taxon>Metazoa</taxon>
        <taxon>Ecdysozoa</taxon>
        <taxon>Nematoda</taxon>
        <taxon>Chromadorea</taxon>
        <taxon>Rhabditida</taxon>
        <taxon>Spirurina</taxon>
        <taxon>Spiruromorpha</taxon>
        <taxon>Spiruroidea</taxon>
        <taxon>Gongylonematidae</taxon>
        <taxon>Gongylonema</taxon>
    </lineage>
</organism>
<evidence type="ECO:0000313" key="5">
    <source>
        <dbReference type="WBParaSite" id="GPUH_0002234701-mRNA-1"/>
    </source>
</evidence>
<dbReference type="PROSITE" id="PS51229">
    <property type="entry name" value="DCUN1"/>
    <property type="match status" value="1"/>
</dbReference>
<dbReference type="OrthoDB" id="286637at2759"/>
<reference evidence="5" key="1">
    <citation type="submission" date="2016-06" db="UniProtKB">
        <authorList>
            <consortium name="WormBaseParasite"/>
        </authorList>
    </citation>
    <scope>IDENTIFICATION</scope>
</reference>
<reference evidence="3 4" key="2">
    <citation type="submission" date="2018-11" db="EMBL/GenBank/DDBJ databases">
        <authorList>
            <consortium name="Pathogen Informatics"/>
        </authorList>
    </citation>
    <scope>NUCLEOTIDE SEQUENCE [LARGE SCALE GENOMIC DNA]</scope>
</reference>
<dbReference type="Proteomes" id="UP000271098">
    <property type="component" value="Unassembled WGS sequence"/>
</dbReference>
<dbReference type="InterPro" id="IPR014764">
    <property type="entry name" value="DCN-prot"/>
</dbReference>
<protein>
    <recommendedName>
        <fullName evidence="1">Defective in cullin neddylation protein</fullName>
    </recommendedName>
</protein>
<evidence type="ECO:0000313" key="4">
    <source>
        <dbReference type="Proteomes" id="UP000271098"/>
    </source>
</evidence>
<dbReference type="InterPro" id="IPR005176">
    <property type="entry name" value="PONY_dom"/>
</dbReference>
<dbReference type="InterPro" id="IPR042460">
    <property type="entry name" value="DCN1-like_PONY"/>
</dbReference>
<dbReference type="WBParaSite" id="GPUH_0002234701-mRNA-1">
    <property type="protein sequence ID" value="GPUH_0002234701-mRNA-1"/>
    <property type="gene ID" value="GPUH_0002234701"/>
</dbReference>
<evidence type="ECO:0000313" key="3">
    <source>
        <dbReference type="EMBL" id="VDN39823.1"/>
    </source>
</evidence>
<dbReference type="Pfam" id="PF03556">
    <property type="entry name" value="Cullin_binding"/>
    <property type="match status" value="1"/>
</dbReference>
<dbReference type="AlphaFoldDB" id="A0A183EMX9"/>
<dbReference type="Gene3D" id="1.10.238.200">
    <property type="entry name" value="Cullin, PONY binding domain"/>
    <property type="match status" value="1"/>
</dbReference>
<accession>A0A183EMX9</accession>
<evidence type="ECO:0000256" key="1">
    <source>
        <dbReference type="RuleBase" id="RU410713"/>
    </source>
</evidence>
<dbReference type="GO" id="GO:0097602">
    <property type="term" value="F:cullin family protein binding"/>
    <property type="evidence" value="ECO:0007669"/>
    <property type="project" value="TreeGrafter"/>
</dbReference>
<sequence>MWRLRSLTGSLCSVAALATSGCGLSFFGKRFALQFCFHQKQGVKGISRDTWNLLLDFSLTIHPDFSNYDSEGAWPVLIDEFVEYAKSKVNS</sequence>
<comment type="function">
    <text evidence="1">Neddylation of cullins play an essential role in the regulation of SCF-type complexes activity.</text>
</comment>